<dbReference type="PRINTS" id="PR00304">
    <property type="entry name" value="TCOMPLEXTCP1"/>
</dbReference>
<dbReference type="Proteomes" id="UP001304970">
    <property type="component" value="Chromosome"/>
</dbReference>
<evidence type="ECO:0000256" key="4">
    <source>
        <dbReference type="ARBA" id="ARBA00023186"/>
    </source>
</evidence>
<dbReference type="EMBL" id="CP131061">
    <property type="protein sequence ID" value="WNY26339.1"/>
    <property type="molecule type" value="Genomic_DNA"/>
</dbReference>
<accession>A0AA96V4E9</accession>
<dbReference type="Gene3D" id="3.50.7.10">
    <property type="entry name" value="GroEL"/>
    <property type="match status" value="1"/>
</dbReference>
<proteinExistence type="inferred from homology"/>
<dbReference type="AlphaFoldDB" id="A0AA96V4E9"/>
<dbReference type="InterPro" id="IPR017998">
    <property type="entry name" value="Chaperone_TCP-1"/>
</dbReference>
<evidence type="ECO:0000256" key="5">
    <source>
        <dbReference type="RuleBase" id="RU004187"/>
    </source>
</evidence>
<keyword evidence="4 5" id="KW-0143">Chaperone</keyword>
<dbReference type="Gene3D" id="3.30.260.10">
    <property type="entry name" value="TCP-1-like chaperonin intermediate domain"/>
    <property type="match status" value="1"/>
</dbReference>
<dbReference type="InterPro" id="IPR027409">
    <property type="entry name" value="GroEL-like_apical_dom_sf"/>
</dbReference>
<dbReference type="InterPro" id="IPR002423">
    <property type="entry name" value="Cpn60/GroEL/TCP-1"/>
</dbReference>
<evidence type="ECO:0000313" key="7">
    <source>
        <dbReference type="Proteomes" id="UP001304970"/>
    </source>
</evidence>
<dbReference type="Gene3D" id="1.10.560.10">
    <property type="entry name" value="GroEL-like equatorial domain"/>
    <property type="match status" value="1"/>
</dbReference>
<name>A0AA96V4E9_9EURY</name>
<organism evidence="6 7">
    <name type="scientific">Methanolapillus ohkumae</name>
    <dbReference type="NCBI Taxonomy" id="3028298"/>
    <lineage>
        <taxon>Archaea</taxon>
        <taxon>Methanobacteriati</taxon>
        <taxon>Methanobacteriota</taxon>
        <taxon>Stenosarchaea group</taxon>
        <taxon>Methanomicrobia</taxon>
        <taxon>Methanosarcinales</taxon>
        <taxon>Methanosarcinaceae</taxon>
        <taxon>Methanolapillus</taxon>
    </lineage>
</organism>
<keyword evidence="7" id="KW-1185">Reference proteome</keyword>
<keyword evidence="2 5" id="KW-0547">Nucleotide-binding</keyword>
<protein>
    <submittedName>
        <fullName evidence="6">60 kDa chaperonin</fullName>
    </submittedName>
</protein>
<sequence length="541" mass="59104">MFTSLPSGFAGNQSGFSKASPSPIPDELIRTLRERSVTEPVDDVSLMFHIETLVSDILKMVASSYGPLGMNKMIVNPVGDVYLTSDGKTILKEIDLLHPVAVSLKRLGQSMDKSCGDGTKYALILACGLLLNAVSLLRKKVHPMTIIDGYELAMGKAYEMLEFVCEEADNEMIFSAVYAAAFSKGIEGEQATALAKAMIQTVIEIDRYADESSFLDLEENVKILKKRGSPDVLTFQGVILDEIPAREDMPKQILSPRILLLRNDLKVKSGYLNPEHFIRIDNPTTAFDFKCAKNDVAENFALKVLKSGANLVFCEGEVDAVIEEAFAKNKILLFKRLKEADLDYIARATGAQYSVILEDLTPDLLGFADEITIQKTRYETFAYLAVSGPITSVLIHEPVKYGLGKIEEAADDALNTAALLLKNPSVVTGGGGTEYFLARSLRIFANTLDGKAQLAVLEFAKAVEAVPKFLAQNIGMDSIDALIQLSAMQEEGIDARIDVSGKVMANDPQVFDCATVKKYGLVAAFECVANILRVDEILLKK</sequence>
<dbReference type="Pfam" id="PF00118">
    <property type="entry name" value="Cpn60_TCP1"/>
    <property type="match status" value="1"/>
</dbReference>
<evidence type="ECO:0000313" key="6">
    <source>
        <dbReference type="EMBL" id="WNY26339.1"/>
    </source>
</evidence>
<dbReference type="InterPro" id="IPR027410">
    <property type="entry name" value="TCP-1-like_intermed_sf"/>
</dbReference>
<reference evidence="6 7" key="1">
    <citation type="submission" date="2023-07" db="EMBL/GenBank/DDBJ databases">
        <title>Closed genome sequence of Methanosarcinaceae archaeon Am2.</title>
        <authorList>
            <person name="Poehlein A."/>
            <person name="Protasov E."/>
            <person name="Platt K."/>
            <person name="Reeh H."/>
            <person name="Daniel R."/>
            <person name="Brune A."/>
        </authorList>
    </citation>
    <scope>NUCLEOTIDE SEQUENCE [LARGE SCALE GENOMIC DNA]</scope>
    <source>
        <strain evidence="6 7">Am2</strain>
    </source>
</reference>
<evidence type="ECO:0000256" key="3">
    <source>
        <dbReference type="ARBA" id="ARBA00022840"/>
    </source>
</evidence>
<keyword evidence="3 5" id="KW-0067">ATP-binding</keyword>
<dbReference type="SUPFAM" id="SSF48592">
    <property type="entry name" value="GroEL equatorial domain-like"/>
    <property type="match status" value="1"/>
</dbReference>
<dbReference type="SUPFAM" id="SSF52029">
    <property type="entry name" value="GroEL apical domain-like"/>
    <property type="match status" value="1"/>
</dbReference>
<evidence type="ECO:0000256" key="2">
    <source>
        <dbReference type="ARBA" id="ARBA00022741"/>
    </source>
</evidence>
<comment type="similarity">
    <text evidence="1 5">Belongs to the TCP-1 chaperonin family.</text>
</comment>
<dbReference type="InterPro" id="IPR027413">
    <property type="entry name" value="GROEL-like_equatorial_sf"/>
</dbReference>
<gene>
    <name evidence="6" type="primary">groL_1</name>
    <name evidence="6" type="ORF">MsAm2_00990</name>
</gene>
<dbReference type="GO" id="GO:0005524">
    <property type="term" value="F:ATP binding"/>
    <property type="evidence" value="ECO:0007669"/>
    <property type="project" value="UniProtKB-KW"/>
</dbReference>
<evidence type="ECO:0000256" key="1">
    <source>
        <dbReference type="ARBA" id="ARBA00008020"/>
    </source>
</evidence>
<dbReference type="GO" id="GO:0140662">
    <property type="term" value="F:ATP-dependent protein folding chaperone"/>
    <property type="evidence" value="ECO:0007669"/>
    <property type="project" value="InterPro"/>
</dbReference>
<dbReference type="PANTHER" id="PTHR11353">
    <property type="entry name" value="CHAPERONIN"/>
    <property type="match status" value="1"/>
</dbReference>